<proteinExistence type="inferred from homology"/>
<dbReference type="FunFam" id="3.40.50.10050:FF:000001">
    <property type="entry name" value="Translation initiation factor IF-2"/>
    <property type="match status" value="1"/>
</dbReference>
<keyword evidence="7" id="KW-0496">Mitochondrion</keyword>
<feature type="compositionally biased region" description="Pro residues" evidence="11">
    <location>
        <begin position="72"/>
        <end position="82"/>
    </location>
</feature>
<reference evidence="13" key="1">
    <citation type="submission" date="2023-06" db="EMBL/GenBank/DDBJ databases">
        <title>Genome-scale phylogeny and comparative genomics of the fungal order Sordariales.</title>
        <authorList>
            <consortium name="Lawrence Berkeley National Laboratory"/>
            <person name="Hensen N."/>
            <person name="Bonometti L."/>
            <person name="Westerberg I."/>
            <person name="Brannstrom I.O."/>
            <person name="Guillou S."/>
            <person name="Cros-Aarteil S."/>
            <person name="Calhoun S."/>
            <person name="Haridas S."/>
            <person name="Kuo A."/>
            <person name="Mondo S."/>
            <person name="Pangilinan J."/>
            <person name="Riley R."/>
            <person name="LaButti K."/>
            <person name="Andreopoulos B."/>
            <person name="Lipzen A."/>
            <person name="Chen C."/>
            <person name="Yanf M."/>
            <person name="Daum C."/>
            <person name="Ng V."/>
            <person name="Clum A."/>
            <person name="Steindorff A."/>
            <person name="Ohm R."/>
            <person name="Martin F."/>
            <person name="Silar P."/>
            <person name="Natvig D."/>
            <person name="Lalanne C."/>
            <person name="Gautier V."/>
            <person name="Ament-velasquez S.L."/>
            <person name="Kruys A."/>
            <person name="Hutchinson M.I."/>
            <person name="Powell A.J."/>
            <person name="Barry K."/>
            <person name="Miller A.N."/>
            <person name="Grigoriev I.V."/>
            <person name="Debuchy R."/>
            <person name="Gladieux P."/>
            <person name="Thoren M.H."/>
            <person name="Johannesson H."/>
        </authorList>
    </citation>
    <scope>NUCLEOTIDE SEQUENCE</scope>
    <source>
        <strain evidence="13">SMH2392-1A</strain>
    </source>
</reference>
<dbReference type="Proteomes" id="UP001172101">
    <property type="component" value="Unassembled WGS sequence"/>
</dbReference>
<dbReference type="CDD" id="cd03702">
    <property type="entry name" value="IF2_mtIF2_II"/>
    <property type="match status" value="1"/>
</dbReference>
<feature type="domain" description="Tr-type G" evidence="12">
    <location>
        <begin position="653"/>
        <end position="828"/>
    </location>
</feature>
<keyword evidence="8" id="KW-0342">GTP-binding</keyword>
<dbReference type="InterPro" id="IPR027417">
    <property type="entry name" value="P-loop_NTPase"/>
</dbReference>
<dbReference type="GO" id="GO:0003743">
    <property type="term" value="F:translation initiation factor activity"/>
    <property type="evidence" value="ECO:0007669"/>
    <property type="project" value="UniProtKB-KW"/>
</dbReference>
<dbReference type="NCBIfam" id="TIGR00231">
    <property type="entry name" value="small_GTP"/>
    <property type="match status" value="1"/>
</dbReference>
<feature type="region of interest" description="Disordered" evidence="11">
    <location>
        <begin position="200"/>
        <end position="471"/>
    </location>
</feature>
<dbReference type="CDD" id="cd01887">
    <property type="entry name" value="IF2_eIF5B"/>
    <property type="match status" value="1"/>
</dbReference>
<dbReference type="PANTHER" id="PTHR43381">
    <property type="entry name" value="TRANSLATION INITIATION FACTOR IF-2-RELATED"/>
    <property type="match status" value="1"/>
</dbReference>
<feature type="region of interest" description="Disordered" evidence="11">
    <location>
        <begin position="924"/>
        <end position="974"/>
    </location>
</feature>
<evidence type="ECO:0000256" key="1">
    <source>
        <dbReference type="ARBA" id="ARBA00004173"/>
    </source>
</evidence>
<dbReference type="InterPro" id="IPR015760">
    <property type="entry name" value="TIF_IF2"/>
</dbReference>
<dbReference type="Pfam" id="PF00009">
    <property type="entry name" value="GTP_EFTU"/>
    <property type="match status" value="1"/>
</dbReference>
<feature type="compositionally biased region" description="Basic and acidic residues" evidence="11">
    <location>
        <begin position="497"/>
        <end position="520"/>
    </location>
</feature>
<dbReference type="PROSITE" id="PS01176">
    <property type="entry name" value="IF2"/>
    <property type="match status" value="1"/>
</dbReference>
<dbReference type="GO" id="GO:0005525">
    <property type="term" value="F:GTP binding"/>
    <property type="evidence" value="ECO:0007669"/>
    <property type="project" value="UniProtKB-KW"/>
</dbReference>
<feature type="region of interest" description="Disordered" evidence="11">
    <location>
        <begin position="34"/>
        <end position="131"/>
    </location>
</feature>
<feature type="region of interest" description="Disordered" evidence="11">
    <location>
        <begin position="156"/>
        <end position="184"/>
    </location>
</feature>
<dbReference type="InterPro" id="IPR006847">
    <property type="entry name" value="IF2_N"/>
</dbReference>
<comment type="caution">
    <text evidence="13">The sequence shown here is derived from an EMBL/GenBank/DDBJ whole genome shotgun (WGS) entry which is preliminary data.</text>
</comment>
<dbReference type="Pfam" id="PF04760">
    <property type="entry name" value="IF2_N"/>
    <property type="match status" value="1"/>
</dbReference>
<dbReference type="InterPro" id="IPR036925">
    <property type="entry name" value="TIF_IF2_dom3_sf"/>
</dbReference>
<feature type="compositionally biased region" description="Acidic residues" evidence="11">
    <location>
        <begin position="532"/>
        <end position="541"/>
    </location>
</feature>
<keyword evidence="5" id="KW-0648">Protein biosynthesis</keyword>
<feature type="region of interest" description="Disordered" evidence="11">
    <location>
        <begin position="497"/>
        <end position="541"/>
    </location>
</feature>
<dbReference type="Gene3D" id="2.40.30.10">
    <property type="entry name" value="Translation factors"/>
    <property type="match status" value="2"/>
</dbReference>
<dbReference type="CDD" id="cd03692">
    <property type="entry name" value="mtIF2_IVc"/>
    <property type="match status" value="1"/>
</dbReference>
<dbReference type="InterPro" id="IPR009000">
    <property type="entry name" value="Transl_B-barrel_sf"/>
</dbReference>
<dbReference type="SUPFAM" id="SSF52156">
    <property type="entry name" value="Initiation factor IF2/eIF5b, domain 3"/>
    <property type="match status" value="1"/>
</dbReference>
<comment type="subcellular location">
    <subcellularLocation>
        <location evidence="1">Mitochondrion</location>
    </subcellularLocation>
</comment>
<feature type="compositionally biased region" description="Basic and acidic residues" evidence="11">
    <location>
        <begin position="109"/>
        <end position="131"/>
    </location>
</feature>
<dbReference type="FunFam" id="2.40.30.10:FF:000008">
    <property type="entry name" value="Translation initiation factor IF-2"/>
    <property type="match status" value="1"/>
</dbReference>
<evidence type="ECO:0000256" key="11">
    <source>
        <dbReference type="SAM" id="MobiDB-lite"/>
    </source>
</evidence>
<evidence type="ECO:0000259" key="12">
    <source>
        <dbReference type="PROSITE" id="PS51722"/>
    </source>
</evidence>
<feature type="region of interest" description="Disordered" evidence="11">
    <location>
        <begin position="631"/>
        <end position="655"/>
    </location>
</feature>
<dbReference type="InterPro" id="IPR000178">
    <property type="entry name" value="TF_IF2_bacterial-like"/>
</dbReference>
<evidence type="ECO:0000256" key="6">
    <source>
        <dbReference type="ARBA" id="ARBA00022946"/>
    </source>
</evidence>
<evidence type="ECO:0000256" key="9">
    <source>
        <dbReference type="ARBA" id="ARBA00025162"/>
    </source>
</evidence>
<evidence type="ECO:0000313" key="14">
    <source>
        <dbReference type="Proteomes" id="UP001172101"/>
    </source>
</evidence>
<name>A0AA40AC57_9PEZI</name>
<comment type="function">
    <text evidence="9">One of the essential components for the initiation of protein synthesis. Protects formylmethionyl-tRNA from spontaneous hydrolysis and promotes its binding to the 30S ribosomal subunits. Also involved in the hydrolysis of GTP during the formation of the 70S ribosomal complex.</text>
</comment>
<dbReference type="EMBL" id="JAUIRO010000005">
    <property type="protein sequence ID" value="KAK0713005.1"/>
    <property type="molecule type" value="Genomic_DNA"/>
</dbReference>
<dbReference type="FunFam" id="3.40.50.300:FF:000019">
    <property type="entry name" value="Translation initiation factor IF-2"/>
    <property type="match status" value="1"/>
</dbReference>
<keyword evidence="4" id="KW-0547">Nucleotide-binding</keyword>
<gene>
    <name evidence="13" type="ORF">B0T26DRAFT_351241</name>
</gene>
<dbReference type="Pfam" id="PF11987">
    <property type="entry name" value="IF-2"/>
    <property type="match status" value="1"/>
</dbReference>
<dbReference type="GO" id="GO:0003924">
    <property type="term" value="F:GTPase activity"/>
    <property type="evidence" value="ECO:0007669"/>
    <property type="project" value="InterPro"/>
</dbReference>
<dbReference type="SUPFAM" id="SSF52540">
    <property type="entry name" value="P-loop containing nucleoside triphosphate hydrolases"/>
    <property type="match status" value="1"/>
</dbReference>
<dbReference type="PROSITE" id="PS51722">
    <property type="entry name" value="G_TR_2"/>
    <property type="match status" value="1"/>
</dbReference>
<evidence type="ECO:0000256" key="5">
    <source>
        <dbReference type="ARBA" id="ARBA00022917"/>
    </source>
</evidence>
<evidence type="ECO:0000256" key="8">
    <source>
        <dbReference type="ARBA" id="ARBA00023134"/>
    </source>
</evidence>
<dbReference type="HAMAP" id="MF_00100_B">
    <property type="entry name" value="IF_2_B"/>
    <property type="match status" value="1"/>
</dbReference>
<evidence type="ECO:0000256" key="7">
    <source>
        <dbReference type="ARBA" id="ARBA00023128"/>
    </source>
</evidence>
<feature type="compositionally biased region" description="Basic and acidic residues" evidence="11">
    <location>
        <begin position="939"/>
        <end position="958"/>
    </location>
</feature>
<dbReference type="InterPro" id="IPR044145">
    <property type="entry name" value="IF2_II"/>
</dbReference>
<dbReference type="GO" id="GO:0005739">
    <property type="term" value="C:mitochondrion"/>
    <property type="evidence" value="ECO:0007669"/>
    <property type="project" value="UniProtKB-SubCell"/>
</dbReference>
<dbReference type="PANTHER" id="PTHR43381:SF20">
    <property type="entry name" value="TRANSLATION INITIATION FACTOR IF-2, MITOCHONDRIAL"/>
    <property type="match status" value="1"/>
</dbReference>
<dbReference type="InterPro" id="IPR000795">
    <property type="entry name" value="T_Tr_GTP-bd_dom"/>
</dbReference>
<evidence type="ECO:0000256" key="2">
    <source>
        <dbReference type="ARBA" id="ARBA00007733"/>
    </source>
</evidence>
<keyword evidence="14" id="KW-1185">Reference proteome</keyword>
<organism evidence="13 14">
    <name type="scientific">Lasiosphaeria miniovina</name>
    <dbReference type="NCBI Taxonomy" id="1954250"/>
    <lineage>
        <taxon>Eukaryota</taxon>
        <taxon>Fungi</taxon>
        <taxon>Dikarya</taxon>
        <taxon>Ascomycota</taxon>
        <taxon>Pezizomycotina</taxon>
        <taxon>Sordariomycetes</taxon>
        <taxon>Sordariomycetidae</taxon>
        <taxon>Sordariales</taxon>
        <taxon>Lasiosphaeriaceae</taxon>
        <taxon>Lasiosphaeria</taxon>
    </lineage>
</organism>
<dbReference type="InterPro" id="IPR053905">
    <property type="entry name" value="EF-G-like_DII"/>
</dbReference>
<evidence type="ECO:0000256" key="3">
    <source>
        <dbReference type="ARBA" id="ARBA00022540"/>
    </source>
</evidence>
<dbReference type="Gene3D" id="3.40.50.300">
    <property type="entry name" value="P-loop containing nucleotide triphosphate hydrolases"/>
    <property type="match status" value="1"/>
</dbReference>
<sequence>MMRGRLLEIAKHPSACLLCRYRLSLATLRSAASQQYSSSSSGTASWGLSSPSPTQPQDSRPTWGASQHTTPAPEPEPEPAPTNIPEEKRHPSSPPESTPIGRRIFISRPRRDPRDPTETAEMAHYRQKDRDRYLAYSRDKHQVPPADVLQKLESPLGGVLKGAGPNVPASTKTRELTGRQPDTEQLTWDDVESSIFSTIYQPPQTAPALPKRRPPITRGLTGKYPPQAPWHEVANRNKSPGPPPSWEDIERKPHGSATLQSKLALAPNLGAFQGNVQRDNLSRAPARPPSTWDEIERQVSASATKRLPPAPDWGLSIERPGRLRAKPTWEPRGSLSRGPIRPPISWSKADRQGSGRVVKRLSPAPDLGPSIHPPGHLKAKPALSWEDTELRDVPSLLPKRPPSSWDEIERQVSGSGMEKLPPATDRGLSTKPPGQPVAMGQGSKWEDLVRLTSNSDKPEIGSSGPSSWDWVDKHADEVKPQHRSAIGSFVIPSHSFHREDDSVRRRRDRNDRVASLERTTKKARPQYRSQGGEEDEDFDDEAYRERRRLKAEKKAEKERQKQLELEQAGPIPIMLPQFISVANLAAALGVKVDLFLEQLGELGFQDVSREHILTGETAGLVAQEYGFEPTVDEGEEDDLKLRPPPEDPASLPLRPPVVTIMGHVDHGKTTLLDWLRKSSIVSQEHGGITQHIGAFSVTMSTGKPITFLDTPGHAAFLTMRQRGAQVTDIVVLVVAADDSVKPQTIEALKHARAAKVPIIVAINKIDKDDANVERVKSDLAAQGVEIEDYGGDVQVVCVSGKTGLGMADFEENILLLSEMLDIRAETDGMAEGWVLESSIKPIGRVATVLVKRGTLRPGDFVVAGDVAARIRTLRNEAGHEIGEAPPGTAVEILGWKEPPNAGDLVLQAPNENRAKRAARYRIEQKEREEAVSQMTQQGQERRDREQEKREKAIAEGRDRRGRGAPVPAPAPADAEVEEPKIKMVNFVVKGDVHGSVEAVCASVLEVGSNEVRPRILQSGTGQITESDVEHAATSESSIINFNNTVPAHIRRMADDAGVKILDHNIIYHLVEEIRGKLSEMLEPLVTIKVVGEAEVLKLFPINLKGRVFKNIAGCRVRNGQITRNSTCRVIRDGEEVFKGSIDTLKNGKKDMAEMRKGSECGISLEEWDELRVGDNIQVVEEIKEKRWL</sequence>
<feature type="compositionally biased region" description="Polar residues" evidence="11">
    <location>
        <begin position="55"/>
        <end position="68"/>
    </location>
</feature>
<accession>A0AA40AC57</accession>
<protein>
    <recommendedName>
        <fullName evidence="10">Translation initiation factor IF-2, mitochondrial</fullName>
    </recommendedName>
</protein>
<comment type="similarity">
    <text evidence="2">Belongs to the TRAFAC class translation factor GTPase superfamily. Classic translation factor GTPase family. IF-2 subfamily.</text>
</comment>
<dbReference type="AlphaFoldDB" id="A0AA40AC57"/>
<evidence type="ECO:0000313" key="13">
    <source>
        <dbReference type="EMBL" id="KAK0713005.1"/>
    </source>
</evidence>
<dbReference type="InterPro" id="IPR023115">
    <property type="entry name" value="TIF_IF2_dom3"/>
</dbReference>
<dbReference type="GeneID" id="85317828"/>
<evidence type="ECO:0000256" key="4">
    <source>
        <dbReference type="ARBA" id="ARBA00022741"/>
    </source>
</evidence>
<dbReference type="Pfam" id="PF22042">
    <property type="entry name" value="EF-G_D2"/>
    <property type="match status" value="1"/>
</dbReference>
<dbReference type="RefSeq" id="XP_060294328.1">
    <property type="nucleotide sequence ID" value="XM_060434558.1"/>
</dbReference>
<keyword evidence="3" id="KW-0396">Initiation factor</keyword>
<keyword evidence="6" id="KW-0809">Transit peptide</keyword>
<dbReference type="InterPro" id="IPR005225">
    <property type="entry name" value="Small_GTP-bd"/>
</dbReference>
<dbReference type="SUPFAM" id="SSF50447">
    <property type="entry name" value="Translation proteins"/>
    <property type="match status" value="2"/>
</dbReference>
<dbReference type="Gene3D" id="3.40.50.10050">
    <property type="entry name" value="Translation initiation factor IF- 2, domain 3"/>
    <property type="match status" value="1"/>
</dbReference>
<feature type="compositionally biased region" description="Low complexity" evidence="11">
    <location>
        <begin position="34"/>
        <end position="52"/>
    </location>
</feature>
<evidence type="ECO:0000256" key="10">
    <source>
        <dbReference type="ARBA" id="ARBA00044200"/>
    </source>
</evidence>